<dbReference type="InterPro" id="IPR011990">
    <property type="entry name" value="TPR-like_helical_dom_sf"/>
</dbReference>
<evidence type="ECO:0000256" key="5">
    <source>
        <dbReference type="ARBA" id="ARBA00023237"/>
    </source>
</evidence>
<evidence type="ECO:0000313" key="8">
    <source>
        <dbReference type="EMBL" id="VFB13665.1"/>
    </source>
</evidence>
<comment type="subcellular location">
    <subcellularLocation>
        <location evidence="1">Cell outer membrane</location>
    </subcellularLocation>
</comment>
<dbReference type="InterPro" id="IPR012944">
    <property type="entry name" value="SusD_RagB_dom"/>
</dbReference>
<dbReference type="Gene3D" id="1.25.40.390">
    <property type="match status" value="1"/>
</dbReference>
<feature type="domain" description="RagB/SusD" evidence="6">
    <location>
        <begin position="276"/>
        <end position="555"/>
    </location>
</feature>
<organism evidence="8 9">
    <name type="scientific">Prevotella heparinolytica</name>
    <dbReference type="NCBI Taxonomy" id="28113"/>
    <lineage>
        <taxon>Bacteria</taxon>
        <taxon>Pseudomonadati</taxon>
        <taxon>Bacteroidota</taxon>
        <taxon>Bacteroidia</taxon>
        <taxon>Bacteroidales</taxon>
        <taxon>Bacteroidaceae</taxon>
        <taxon>Bacteroides</taxon>
    </lineage>
</organism>
<keyword evidence="5" id="KW-0998">Cell outer membrane</keyword>
<evidence type="ECO:0000313" key="9">
    <source>
        <dbReference type="Proteomes" id="UP000396835"/>
    </source>
</evidence>
<proteinExistence type="inferred from homology"/>
<dbReference type="Pfam" id="PF14322">
    <property type="entry name" value="SusD-like_3"/>
    <property type="match status" value="1"/>
</dbReference>
<dbReference type="Pfam" id="PF07980">
    <property type="entry name" value="SusD_RagB"/>
    <property type="match status" value="1"/>
</dbReference>
<evidence type="ECO:0000256" key="4">
    <source>
        <dbReference type="ARBA" id="ARBA00023136"/>
    </source>
</evidence>
<dbReference type="PROSITE" id="PS51257">
    <property type="entry name" value="PROKAR_LIPOPROTEIN"/>
    <property type="match status" value="1"/>
</dbReference>
<feature type="domain" description="SusD-like N-terminal" evidence="7">
    <location>
        <begin position="105"/>
        <end position="210"/>
    </location>
</feature>
<dbReference type="RefSeq" id="WP_131751965.1">
    <property type="nucleotide sequence ID" value="NZ_CAACYH010000004.1"/>
</dbReference>
<dbReference type="OrthoDB" id="5694214at2"/>
<evidence type="ECO:0000259" key="7">
    <source>
        <dbReference type="Pfam" id="PF14322"/>
    </source>
</evidence>
<dbReference type="GO" id="GO:0009279">
    <property type="term" value="C:cell outer membrane"/>
    <property type="evidence" value="ECO:0007669"/>
    <property type="project" value="UniProtKB-SubCell"/>
</dbReference>
<comment type="similarity">
    <text evidence="2">Belongs to the SusD family.</text>
</comment>
<dbReference type="AlphaFoldDB" id="A0A449I2H7"/>
<sequence length="555" mass="61971">MNSIKNYILAGMVALSATSCNDFLTTTPYDALSPSTTWKTEEDAQKFVVGCYGGDNSYVPGWEDGGTLLYLDCMSDFAYNNFPWEGFTAYGNGSFSASTGASFYNYSVIRRCNTFLENIEGIAFNDAAVKKDLIAQVRFLRAYQYFVMNWIYGGVPIIENYMNADEAKVPRDTEAKVREFIEKELDECTPDLNDKPAALGRVAKGAALALRMREALYYGDWATAKDRAEKIKALNQYSLEKNYSELFRISGKNSQEIILSVQYIPNTKTLGTIGQMYNNGDGGWSSIVPTQNLVDEYEMSNGLTTDESGSGYDPVHPYANRDPRMSMTIYYPGCDFTKDDGTVVVFNTLDKEIDGKKNANYSLAADNASKTALTWAKYLDPITQYNATGIWDTEASPIVFRYAEVLLSYAEAENELNGPSASVYDALDDVRTRAGMPAVDRAKYATKDKLRELIHRERAVEFAGEGLRRADIVRWKTSDGKMVAEKVMNGSLLRVAGTVSMDTSVPAEMRATINPNASKAERLIEERVFKSHYRYLPIPQSARDKNPQLTQNDGY</sequence>
<dbReference type="EMBL" id="CAACYH010000004">
    <property type="protein sequence ID" value="VFB13665.1"/>
    <property type="molecule type" value="Genomic_DNA"/>
</dbReference>
<name>A0A449I2H7_9BACE</name>
<dbReference type="InterPro" id="IPR033985">
    <property type="entry name" value="SusD-like_N"/>
</dbReference>
<evidence type="ECO:0000259" key="6">
    <source>
        <dbReference type="Pfam" id="PF07980"/>
    </source>
</evidence>
<evidence type="ECO:0000256" key="2">
    <source>
        <dbReference type="ARBA" id="ARBA00006275"/>
    </source>
</evidence>
<gene>
    <name evidence="8" type="ORF">NCTC7812_01192</name>
</gene>
<dbReference type="SUPFAM" id="SSF48452">
    <property type="entry name" value="TPR-like"/>
    <property type="match status" value="1"/>
</dbReference>
<dbReference type="CDD" id="cd08977">
    <property type="entry name" value="SusD"/>
    <property type="match status" value="1"/>
</dbReference>
<accession>A0A449I2H7</accession>
<evidence type="ECO:0000256" key="1">
    <source>
        <dbReference type="ARBA" id="ARBA00004442"/>
    </source>
</evidence>
<protein>
    <submittedName>
        <fullName evidence="8">RagB/SusD domain protein</fullName>
    </submittedName>
</protein>
<dbReference type="Proteomes" id="UP000396835">
    <property type="component" value="Unassembled WGS sequence"/>
</dbReference>
<keyword evidence="3" id="KW-0732">Signal</keyword>
<keyword evidence="4" id="KW-0472">Membrane</keyword>
<evidence type="ECO:0000256" key="3">
    <source>
        <dbReference type="ARBA" id="ARBA00022729"/>
    </source>
</evidence>
<reference evidence="8 9" key="1">
    <citation type="submission" date="2019-02" db="EMBL/GenBank/DDBJ databases">
        <authorList>
            <consortium name="Pathogen Informatics"/>
        </authorList>
    </citation>
    <scope>NUCLEOTIDE SEQUENCE [LARGE SCALE GENOMIC DNA]</scope>
    <source>
        <strain evidence="8 9">3012STDY7078512</strain>
    </source>
</reference>